<dbReference type="AlphaFoldDB" id="A0A9D1DL28"/>
<organism evidence="1 2">
    <name type="scientific">Candidatus Scatomorpha intestinigallinarum</name>
    <dbReference type="NCBI Taxonomy" id="2840923"/>
    <lineage>
        <taxon>Bacteria</taxon>
        <taxon>Bacillati</taxon>
        <taxon>Bacillota</taxon>
        <taxon>Clostridia</taxon>
        <taxon>Eubacteriales</taxon>
        <taxon>Candidatus Scatomorpha</taxon>
    </lineage>
</organism>
<sequence>MADRVLPGPVDSAACIREAVCVHTKKIFDSCRDKDCIEDLRVYPTVGSQTYIDNAFSVRPKSAELLYAEVNVEAITFNKGYYTVDVTYFYKITGETFPGANTVTGLAIFDKRVMLCGGEGTVKTFSSDICDCSCVDEGMPTAYVEAVDPIALHLKLVDANCNVCCDNDRHDIPACILARFGEALVTSDTGRRLYVTLGQFSIIRLERDTQLLIPAYDYCVPEKECAGGRCHDDPCEIFAQIRFPVEEFFPSNECSTSN</sequence>
<accession>A0A9D1DL28</accession>
<reference evidence="1" key="1">
    <citation type="submission" date="2020-10" db="EMBL/GenBank/DDBJ databases">
        <authorList>
            <person name="Gilroy R."/>
        </authorList>
    </citation>
    <scope>NUCLEOTIDE SEQUENCE</scope>
    <source>
        <strain evidence="1">ChiGjej3B3-7149</strain>
    </source>
</reference>
<reference evidence="1" key="2">
    <citation type="journal article" date="2021" name="PeerJ">
        <title>Extensive microbial diversity within the chicken gut microbiome revealed by metagenomics and culture.</title>
        <authorList>
            <person name="Gilroy R."/>
            <person name="Ravi A."/>
            <person name="Getino M."/>
            <person name="Pursley I."/>
            <person name="Horton D.L."/>
            <person name="Alikhan N.F."/>
            <person name="Baker D."/>
            <person name="Gharbi K."/>
            <person name="Hall N."/>
            <person name="Watson M."/>
            <person name="Adriaenssens E.M."/>
            <person name="Foster-Nyarko E."/>
            <person name="Jarju S."/>
            <person name="Secka A."/>
            <person name="Antonio M."/>
            <person name="Oren A."/>
            <person name="Chaudhuri R.R."/>
            <person name="La Ragione R."/>
            <person name="Hildebrand F."/>
            <person name="Pallen M.J."/>
        </authorList>
    </citation>
    <scope>NUCLEOTIDE SEQUENCE</scope>
    <source>
        <strain evidence="1">ChiGjej3B3-7149</strain>
    </source>
</reference>
<gene>
    <name evidence="1" type="ORF">IAD36_04495</name>
</gene>
<evidence type="ECO:0000313" key="1">
    <source>
        <dbReference type="EMBL" id="HIR54845.1"/>
    </source>
</evidence>
<dbReference type="Proteomes" id="UP000824238">
    <property type="component" value="Unassembled WGS sequence"/>
</dbReference>
<protein>
    <submittedName>
        <fullName evidence="1">Uncharacterized protein</fullName>
    </submittedName>
</protein>
<evidence type="ECO:0000313" key="2">
    <source>
        <dbReference type="Proteomes" id="UP000824238"/>
    </source>
</evidence>
<dbReference type="EMBL" id="DVHH01000114">
    <property type="protein sequence ID" value="HIR54845.1"/>
    <property type="molecule type" value="Genomic_DNA"/>
</dbReference>
<proteinExistence type="predicted"/>
<comment type="caution">
    <text evidence="1">The sequence shown here is derived from an EMBL/GenBank/DDBJ whole genome shotgun (WGS) entry which is preliminary data.</text>
</comment>
<name>A0A9D1DL28_9FIRM</name>